<organism evidence="2 3">
    <name type="scientific">Rubrivivax gelatinosus (strain NBRC 100245 / IL144)</name>
    <dbReference type="NCBI Taxonomy" id="983917"/>
    <lineage>
        <taxon>Bacteria</taxon>
        <taxon>Pseudomonadati</taxon>
        <taxon>Pseudomonadota</taxon>
        <taxon>Betaproteobacteria</taxon>
        <taxon>Burkholderiales</taxon>
        <taxon>Sphaerotilaceae</taxon>
        <taxon>Rubrivivax</taxon>
    </lineage>
</organism>
<gene>
    <name evidence="2" type="ordered locus">RGE_22210</name>
</gene>
<dbReference type="Proteomes" id="UP000007883">
    <property type="component" value="Chromosome"/>
</dbReference>
<accession>I0HRC5</accession>
<proteinExistence type="predicted"/>
<protein>
    <recommendedName>
        <fullName evidence="1">Extensin-like C-terminal domain-containing protein</fullName>
    </recommendedName>
</protein>
<evidence type="ECO:0000259" key="1">
    <source>
        <dbReference type="Pfam" id="PF06904"/>
    </source>
</evidence>
<dbReference type="HOGENOM" id="CLU_043272_2_0_4"/>
<dbReference type="PATRIC" id="fig|983917.3.peg.2149"/>
<dbReference type="Pfam" id="PF06904">
    <property type="entry name" value="Extensin-like_C"/>
    <property type="match status" value="1"/>
</dbReference>
<dbReference type="RefSeq" id="WP_014428424.1">
    <property type="nucleotide sequence ID" value="NC_017075.1"/>
</dbReference>
<evidence type="ECO:0000313" key="2">
    <source>
        <dbReference type="EMBL" id="BAL95562.1"/>
    </source>
</evidence>
<dbReference type="EMBL" id="AP012320">
    <property type="protein sequence ID" value="BAL95562.1"/>
    <property type="molecule type" value="Genomic_DNA"/>
</dbReference>
<sequence length="228" mass="25011">MRLFAVVLTLLLALGLSYGRLWTIPDRHKPWAPLSLHEAPGWLTRYKLERLDQQPGACRAFVDAAGFAATPAAPRETAEGCGFDDALLLRRTAGAALAPTLLSCRAAASLALWERHVLQPAAQRHFGMPVRRLEHFGSYACRRVYGRDSGSWSRHARADALDLAGVVLADGRRVRVAADWTGRGAEAAFLHDLHAGACGFFDGVLGPDYNRAHADHLHLDRGPYRVCR</sequence>
<dbReference type="InterPro" id="IPR009683">
    <property type="entry name" value="Extensin-like_C"/>
</dbReference>
<name>I0HRC5_RUBGI</name>
<dbReference type="eggNOG" id="COG3921">
    <property type="taxonomic scope" value="Bacteria"/>
</dbReference>
<feature type="domain" description="Extensin-like C-terminal" evidence="1">
    <location>
        <begin position="57"/>
        <end position="228"/>
    </location>
</feature>
<dbReference type="KEGG" id="rge:RGE_22210"/>
<evidence type="ECO:0000313" key="3">
    <source>
        <dbReference type="Proteomes" id="UP000007883"/>
    </source>
</evidence>
<keyword evidence="3" id="KW-1185">Reference proteome</keyword>
<reference evidence="2 3" key="1">
    <citation type="journal article" date="2012" name="J. Bacteriol.">
        <title>Complete genome sequence of phototrophic betaproteobacterium Rubrivivax gelatinosus IL144.</title>
        <authorList>
            <person name="Nagashima S."/>
            <person name="Kamimura A."/>
            <person name="Shimizu T."/>
            <person name="Nakamura-isaki S."/>
            <person name="Aono E."/>
            <person name="Sakamoto K."/>
            <person name="Ichikawa N."/>
            <person name="Nakazawa H."/>
            <person name="Sekine M."/>
            <person name="Yamazaki S."/>
            <person name="Fujita N."/>
            <person name="Shimada K."/>
            <person name="Hanada S."/>
            <person name="Nagashima K.V.P."/>
        </authorList>
    </citation>
    <scope>NUCLEOTIDE SEQUENCE [LARGE SCALE GENOMIC DNA]</scope>
    <source>
        <strain evidence="3">NBRC 100245 / IL144</strain>
    </source>
</reference>
<dbReference type="AlphaFoldDB" id="I0HRC5"/>
<dbReference type="STRING" id="983917.RGE_22210"/>